<dbReference type="Proteomes" id="UP001652661">
    <property type="component" value="Chromosome 3R"/>
</dbReference>
<dbReference type="OMA" id="QLNIGFC"/>
<feature type="signal peptide" evidence="2">
    <location>
        <begin position="1"/>
        <end position="23"/>
    </location>
</feature>
<evidence type="ECO:0000313" key="4">
    <source>
        <dbReference type="RefSeq" id="XP_017023334.2"/>
    </source>
</evidence>
<feature type="region of interest" description="Disordered" evidence="1">
    <location>
        <begin position="127"/>
        <end position="154"/>
    </location>
</feature>
<evidence type="ECO:0000256" key="1">
    <source>
        <dbReference type="SAM" id="MobiDB-lite"/>
    </source>
</evidence>
<name>A0A6P4II73_DROKI</name>
<dbReference type="OrthoDB" id="7871254at2759"/>
<keyword evidence="2" id="KW-0732">Signal</keyword>
<keyword evidence="3" id="KW-1185">Reference proteome</keyword>
<dbReference type="GeneID" id="108075421"/>
<dbReference type="AlphaFoldDB" id="A0A6P4II73"/>
<sequence>MKHSKMQLPAVILVLVLAGVAHCRPTFDRIAEVLLNALDDPQPHYHQPVRPLPGERYPYPHPGPGPLIQEGYEHGYDYHYGGGYGYQGYQQEAHPGYSGGYYPQRPPVLPPASYYPPPQSSRPGYYAHQPAVPTPAPGGYYKDQYGGGYKQRGY</sequence>
<gene>
    <name evidence="4" type="primary">Srg1</name>
</gene>
<feature type="compositionally biased region" description="Gly residues" evidence="1">
    <location>
        <begin position="145"/>
        <end position="154"/>
    </location>
</feature>
<protein>
    <submittedName>
        <fullName evidence="4">Uncharacterized protein Srg1</fullName>
    </submittedName>
</protein>
<organism evidence="3 4">
    <name type="scientific">Drosophila kikkawai</name>
    <name type="common">Fruit fly</name>
    <dbReference type="NCBI Taxonomy" id="30033"/>
    <lineage>
        <taxon>Eukaryota</taxon>
        <taxon>Metazoa</taxon>
        <taxon>Ecdysozoa</taxon>
        <taxon>Arthropoda</taxon>
        <taxon>Hexapoda</taxon>
        <taxon>Insecta</taxon>
        <taxon>Pterygota</taxon>
        <taxon>Neoptera</taxon>
        <taxon>Endopterygota</taxon>
        <taxon>Diptera</taxon>
        <taxon>Brachycera</taxon>
        <taxon>Muscomorpha</taxon>
        <taxon>Ephydroidea</taxon>
        <taxon>Drosophilidae</taxon>
        <taxon>Drosophila</taxon>
        <taxon>Sophophora</taxon>
    </lineage>
</organism>
<reference evidence="4" key="1">
    <citation type="submission" date="2025-08" db="UniProtKB">
        <authorList>
            <consortium name="RefSeq"/>
        </authorList>
    </citation>
    <scope>IDENTIFICATION</scope>
    <source>
        <strain evidence="4">14028-0561.14</strain>
        <tissue evidence="4">Whole fly</tissue>
    </source>
</reference>
<accession>A0A6P4II73</accession>
<proteinExistence type="predicted"/>
<evidence type="ECO:0000256" key="2">
    <source>
        <dbReference type="SAM" id="SignalP"/>
    </source>
</evidence>
<evidence type="ECO:0000313" key="3">
    <source>
        <dbReference type="Proteomes" id="UP001652661"/>
    </source>
</evidence>
<feature type="chain" id="PRO_5046567951" evidence="2">
    <location>
        <begin position="24"/>
        <end position="154"/>
    </location>
</feature>
<dbReference type="RefSeq" id="XP_017023334.2">
    <property type="nucleotide sequence ID" value="XM_017167845.2"/>
</dbReference>